<name>A0A916QE24_9BACL</name>
<accession>A0A916QE24</accession>
<keyword evidence="2" id="KW-1185">Reference proteome</keyword>
<evidence type="ECO:0000313" key="2">
    <source>
        <dbReference type="Proteomes" id="UP000654993"/>
    </source>
</evidence>
<protein>
    <recommendedName>
        <fullName evidence="3">DUF3866 domain-containing protein</fullName>
    </recommendedName>
</protein>
<dbReference type="EMBL" id="BMAQ01000001">
    <property type="protein sequence ID" value="GFR36811.1"/>
    <property type="molecule type" value="Genomic_DNA"/>
</dbReference>
<dbReference type="Pfam" id="PF12982">
    <property type="entry name" value="DUF3866"/>
    <property type="match status" value="2"/>
</dbReference>
<evidence type="ECO:0000313" key="1">
    <source>
        <dbReference type="EMBL" id="GFR36811.1"/>
    </source>
</evidence>
<reference evidence="1" key="1">
    <citation type="submission" date="2020-08" db="EMBL/GenBank/DDBJ databases">
        <authorList>
            <person name="Uke A."/>
            <person name="Chhe C."/>
            <person name="Baramee S."/>
            <person name="Kosugi A."/>
        </authorList>
    </citation>
    <scope>NUCLEOTIDE SEQUENCE</scope>
    <source>
        <strain evidence="1">DA-C8</strain>
    </source>
</reference>
<evidence type="ECO:0008006" key="3">
    <source>
        <dbReference type="Google" id="ProtNLM"/>
    </source>
</evidence>
<sequence>MIAWQIGIVTELIAQRDGMQEVRVKLSDGTSGRALHDLSIHEPLIAGDQVLLNTTAVRLNLGTGGYHFVHARLPESSFGASGCSHSLAEPATESGSAGERGHTDLFAECYTDRSNSRCRESGKAAHNGHMMKLKYTSLQRAVLAAEEPASPYHEVFINHQRIDGIPVLVGELHSMLPIAAAWLHYAKPQLRIAYVMSDGGALPISLSRHVSALKQLSWLCGTVTYGQAYGGDLETMNKFTALIAARHILRADIIIACMGPGIAGTGTPLGHTGTEAGELVNAAAMLGGRPILIPRLSGAEQRPRHYGLSHHLTANLKYTAACRAVLPLPAGLPDELTAVVRRQLKPILEEGRHRITWQDEPSLTDLEAALCAYPLTITTMGRTLRDDPSFYLGAASAAAYAAACCTGSANHGA</sequence>
<dbReference type="InterPro" id="IPR024479">
    <property type="entry name" value="DUF3866"/>
</dbReference>
<reference evidence="1" key="2">
    <citation type="journal article" date="2021" name="Data Brief">
        <title>Draft genome sequence data of the facultative, thermophilic, xylanolytic bacterium Paenibacillus sp. strain DA-C8.</title>
        <authorList>
            <person name="Chhe C."/>
            <person name="Uke A."/>
            <person name="Baramee S."/>
            <person name="Ungkulpasvich U."/>
            <person name="Tachaapaikoon C."/>
            <person name="Pason P."/>
            <person name="Waeonukul R."/>
            <person name="Ratanakhanokchai K."/>
            <person name="Kosugi A."/>
        </authorList>
    </citation>
    <scope>NUCLEOTIDE SEQUENCE</scope>
    <source>
        <strain evidence="1">DA-C8</strain>
    </source>
</reference>
<dbReference type="RefSeq" id="WP_200965105.1">
    <property type="nucleotide sequence ID" value="NZ_BMAQ01000001.1"/>
</dbReference>
<dbReference type="AlphaFoldDB" id="A0A916QE24"/>
<organism evidence="1 2">
    <name type="scientific">Insulibacter thermoxylanivorax</name>
    <dbReference type="NCBI Taxonomy" id="2749268"/>
    <lineage>
        <taxon>Bacteria</taxon>
        <taxon>Bacillati</taxon>
        <taxon>Bacillota</taxon>
        <taxon>Bacilli</taxon>
        <taxon>Bacillales</taxon>
        <taxon>Paenibacillaceae</taxon>
        <taxon>Insulibacter</taxon>
    </lineage>
</organism>
<gene>
    <name evidence="1" type="ORF">PRECH8_01070</name>
</gene>
<dbReference type="Proteomes" id="UP000654993">
    <property type="component" value="Unassembled WGS sequence"/>
</dbReference>
<comment type="caution">
    <text evidence="1">The sequence shown here is derived from an EMBL/GenBank/DDBJ whole genome shotgun (WGS) entry which is preliminary data.</text>
</comment>
<proteinExistence type="predicted"/>